<evidence type="ECO:0000313" key="3">
    <source>
        <dbReference type="EMBL" id="GAA5161431.1"/>
    </source>
</evidence>
<dbReference type="EMBL" id="BAABIB010000059">
    <property type="protein sequence ID" value="GAA5161431.1"/>
    <property type="molecule type" value="Genomic_DNA"/>
</dbReference>
<feature type="region of interest" description="Disordered" evidence="2">
    <location>
        <begin position="87"/>
        <end position="109"/>
    </location>
</feature>
<sequence length="109" mass="11663">MVPGSSADAARQRLEAAEAKLQRLRSAIEAGVDPAALVEAINDAQAQRTVARSELDGALRRNLLAAAEVYAMVDSLGDVGRELNRAKPEKLQQLVREARPGDGLHPSRP</sequence>
<keyword evidence="1" id="KW-0175">Coiled coil</keyword>
<comment type="caution">
    <text evidence="3">The sequence shown here is derived from an EMBL/GenBank/DDBJ whole genome shotgun (WGS) entry which is preliminary data.</text>
</comment>
<evidence type="ECO:0000313" key="4">
    <source>
        <dbReference type="Proteomes" id="UP001500192"/>
    </source>
</evidence>
<feature type="coiled-coil region" evidence="1">
    <location>
        <begin position="7"/>
        <end position="61"/>
    </location>
</feature>
<keyword evidence="4" id="KW-1185">Reference proteome</keyword>
<feature type="compositionally biased region" description="Basic and acidic residues" evidence="2">
    <location>
        <begin position="87"/>
        <end position="102"/>
    </location>
</feature>
<dbReference type="RefSeq" id="WP_346053841.1">
    <property type="nucleotide sequence ID" value="NZ_BAABIB010000059.1"/>
</dbReference>
<protein>
    <submittedName>
        <fullName evidence="3">Uncharacterized protein</fullName>
    </submittedName>
</protein>
<evidence type="ECO:0000256" key="2">
    <source>
        <dbReference type="SAM" id="MobiDB-lite"/>
    </source>
</evidence>
<gene>
    <name evidence="3" type="ORF">GCM10023214_26640</name>
</gene>
<proteinExistence type="predicted"/>
<reference evidence="4" key="1">
    <citation type="journal article" date="2019" name="Int. J. Syst. Evol. Microbiol.">
        <title>The Global Catalogue of Microorganisms (GCM) 10K type strain sequencing project: providing services to taxonomists for standard genome sequencing and annotation.</title>
        <authorList>
            <consortium name="The Broad Institute Genomics Platform"/>
            <consortium name="The Broad Institute Genome Sequencing Center for Infectious Disease"/>
            <person name="Wu L."/>
            <person name="Ma J."/>
        </authorList>
    </citation>
    <scope>NUCLEOTIDE SEQUENCE [LARGE SCALE GENOMIC DNA]</scope>
    <source>
        <strain evidence="4">JCM 18054</strain>
    </source>
</reference>
<organism evidence="3 4">
    <name type="scientific">Amycolatopsis dongchuanensis</name>
    <dbReference type="NCBI Taxonomy" id="1070866"/>
    <lineage>
        <taxon>Bacteria</taxon>
        <taxon>Bacillati</taxon>
        <taxon>Actinomycetota</taxon>
        <taxon>Actinomycetes</taxon>
        <taxon>Pseudonocardiales</taxon>
        <taxon>Pseudonocardiaceae</taxon>
        <taxon>Amycolatopsis</taxon>
    </lineage>
</organism>
<dbReference type="Proteomes" id="UP001500192">
    <property type="component" value="Unassembled WGS sequence"/>
</dbReference>
<accession>A0ABP9QG74</accession>
<name>A0ABP9QG74_9PSEU</name>
<evidence type="ECO:0000256" key="1">
    <source>
        <dbReference type="SAM" id="Coils"/>
    </source>
</evidence>